<comment type="pathway">
    <text evidence="2">Glycolipid biosynthesis; glycosylphosphatidylinositol-anchor biosynthesis.</text>
</comment>
<keyword evidence="8 11" id="KW-1133">Transmembrane helix</keyword>
<name>A0A4Y7QD37_9AGAM</name>
<dbReference type="GO" id="GO:0006506">
    <property type="term" value="P:GPI anchor biosynthetic process"/>
    <property type="evidence" value="ECO:0007669"/>
    <property type="project" value="UniProtKB-KW"/>
</dbReference>
<dbReference type="GO" id="GO:0000026">
    <property type="term" value="F:alpha-1,2-mannosyltransferase activity"/>
    <property type="evidence" value="ECO:0007669"/>
    <property type="project" value="TreeGrafter"/>
</dbReference>
<keyword evidence="9 11" id="KW-0472">Membrane</keyword>
<keyword evidence="6 11" id="KW-0812">Transmembrane</keyword>
<dbReference type="PANTHER" id="PTHR22760">
    <property type="entry name" value="GLYCOSYLTRANSFERASE"/>
    <property type="match status" value="1"/>
</dbReference>
<keyword evidence="7 11" id="KW-0256">Endoplasmic reticulum</keyword>
<evidence type="ECO:0000256" key="6">
    <source>
        <dbReference type="ARBA" id="ARBA00022692"/>
    </source>
</evidence>
<accession>A0A4Y7QD37</accession>
<organism evidence="12 13">
    <name type="scientific">Rickenella mellea</name>
    <dbReference type="NCBI Taxonomy" id="50990"/>
    <lineage>
        <taxon>Eukaryota</taxon>
        <taxon>Fungi</taxon>
        <taxon>Dikarya</taxon>
        <taxon>Basidiomycota</taxon>
        <taxon>Agaricomycotina</taxon>
        <taxon>Agaricomycetes</taxon>
        <taxon>Hymenochaetales</taxon>
        <taxon>Rickenellaceae</taxon>
        <taxon>Rickenella</taxon>
    </lineage>
</organism>
<evidence type="ECO:0000256" key="10">
    <source>
        <dbReference type="ARBA" id="ARBA00038466"/>
    </source>
</evidence>
<evidence type="ECO:0000256" key="8">
    <source>
        <dbReference type="ARBA" id="ARBA00022989"/>
    </source>
</evidence>
<keyword evidence="13" id="KW-1185">Reference proteome</keyword>
<evidence type="ECO:0000256" key="11">
    <source>
        <dbReference type="RuleBase" id="RU363075"/>
    </source>
</evidence>
<feature type="transmembrane region" description="Helical" evidence="11">
    <location>
        <begin position="186"/>
        <end position="212"/>
    </location>
</feature>
<dbReference type="EMBL" id="ML170164">
    <property type="protein sequence ID" value="TDL25266.1"/>
    <property type="molecule type" value="Genomic_DNA"/>
</dbReference>
<evidence type="ECO:0000256" key="4">
    <source>
        <dbReference type="ARBA" id="ARBA00022676"/>
    </source>
</evidence>
<evidence type="ECO:0000313" key="13">
    <source>
        <dbReference type="Proteomes" id="UP000294933"/>
    </source>
</evidence>
<dbReference type="InterPro" id="IPR005599">
    <property type="entry name" value="GPI_mannosylTrfase"/>
</dbReference>
<keyword evidence="3" id="KW-0337">GPI-anchor biosynthesis</keyword>
<evidence type="ECO:0000313" key="12">
    <source>
        <dbReference type="EMBL" id="TDL25266.1"/>
    </source>
</evidence>
<dbReference type="EC" id="2.4.1.-" evidence="11"/>
<comment type="subcellular location">
    <subcellularLocation>
        <location evidence="1 11">Endoplasmic reticulum membrane</location>
        <topology evidence="1 11">Multi-pass membrane protein</topology>
    </subcellularLocation>
</comment>
<comment type="similarity">
    <text evidence="10">Belongs to the glycosyltransferase 22 family. PIGZ subfamily.</text>
</comment>
<feature type="transmembrane region" description="Helical" evidence="11">
    <location>
        <begin position="324"/>
        <end position="343"/>
    </location>
</feature>
<dbReference type="Pfam" id="PF03901">
    <property type="entry name" value="Glyco_transf_22"/>
    <property type="match status" value="1"/>
</dbReference>
<sequence>MVAGDFLGVYDNRPWEYDPAFPCRSPLIPWLTSGPPLLTINALLFVIRSTIGLKIPLGFATFVATRLSYFFYSFIGDSVIRDLSRALGPAEAIASSNRGWLYASSYITLAYAMRPFSNTLELHLVMVLIWTIFGYQSPKSSIQKTIVIACLLAFGAFARITFVLLGLPFALFHFATIGRSFPKHVAAFSLAGILTSIAIITFDSLYMGHFVITPLNFLRYNSDPANLALHGMHPRWLHAMVNLPLLFGPLLVATIFNLFSSGQWRSLKPIKSHSMTMNLRRTCTASFVLTLAALSAVPHQEPRFLIPLFPLLLFMAPSIPRGKIFAVSWIGFNFALLFIYGVVHQGGIAPTSLWIERNAKGGARFLGADSLGVDRDHETPSDVFHSDVLFWRSYSVPSALFSVPDPGFPSVNISVTNVYPSDTPDSISFLKIIDAAHYPSLPSLNGIASPNAPTSLKFASEVALAYSYAPRSTGSDVYSRTLIVMPLTSVDEHLARRTRRIWRYCGHVALERLDDWKEWVAGGGRRWEGACLGVYVLVDG</sequence>
<dbReference type="VEuPathDB" id="FungiDB:BD410DRAFT_837477"/>
<dbReference type="STRING" id="50990.A0A4Y7QD37"/>
<dbReference type="GO" id="GO:0005789">
    <property type="term" value="C:endoplasmic reticulum membrane"/>
    <property type="evidence" value="ECO:0007669"/>
    <property type="project" value="UniProtKB-SubCell"/>
</dbReference>
<gene>
    <name evidence="12" type="ORF">BD410DRAFT_837477</name>
</gene>
<keyword evidence="4 11" id="KW-0328">Glycosyltransferase</keyword>
<dbReference type="PANTHER" id="PTHR22760:SF3">
    <property type="entry name" value="GPI MANNOSYLTRANSFERASE 4"/>
    <property type="match status" value="1"/>
</dbReference>
<evidence type="ECO:0000256" key="1">
    <source>
        <dbReference type="ARBA" id="ARBA00004477"/>
    </source>
</evidence>
<evidence type="ECO:0000256" key="3">
    <source>
        <dbReference type="ARBA" id="ARBA00022502"/>
    </source>
</evidence>
<evidence type="ECO:0000256" key="5">
    <source>
        <dbReference type="ARBA" id="ARBA00022679"/>
    </source>
</evidence>
<dbReference type="Proteomes" id="UP000294933">
    <property type="component" value="Unassembled WGS sequence"/>
</dbReference>
<feature type="transmembrane region" description="Helical" evidence="11">
    <location>
        <begin position="116"/>
        <end position="133"/>
    </location>
</feature>
<proteinExistence type="inferred from homology"/>
<dbReference type="AlphaFoldDB" id="A0A4Y7QD37"/>
<feature type="transmembrane region" description="Helical" evidence="11">
    <location>
        <begin position="236"/>
        <end position="259"/>
    </location>
</feature>
<feature type="transmembrane region" description="Helical" evidence="11">
    <location>
        <begin position="145"/>
        <end position="174"/>
    </location>
</feature>
<reference evidence="12 13" key="1">
    <citation type="submission" date="2018-06" db="EMBL/GenBank/DDBJ databases">
        <title>A transcriptomic atlas of mushroom development highlights an independent origin of complex multicellularity.</title>
        <authorList>
            <consortium name="DOE Joint Genome Institute"/>
            <person name="Krizsan K."/>
            <person name="Almasi E."/>
            <person name="Merenyi Z."/>
            <person name="Sahu N."/>
            <person name="Viragh M."/>
            <person name="Koszo T."/>
            <person name="Mondo S."/>
            <person name="Kiss B."/>
            <person name="Balint B."/>
            <person name="Kues U."/>
            <person name="Barry K."/>
            <person name="Hegedus J.C."/>
            <person name="Henrissat B."/>
            <person name="Johnson J."/>
            <person name="Lipzen A."/>
            <person name="Ohm R."/>
            <person name="Nagy I."/>
            <person name="Pangilinan J."/>
            <person name="Yan J."/>
            <person name="Xiong Y."/>
            <person name="Grigoriev I.V."/>
            <person name="Hibbett D.S."/>
            <person name="Nagy L.G."/>
        </authorList>
    </citation>
    <scope>NUCLEOTIDE SEQUENCE [LARGE SCALE GENOMIC DNA]</scope>
    <source>
        <strain evidence="12 13">SZMC22713</strain>
    </source>
</reference>
<evidence type="ECO:0000256" key="7">
    <source>
        <dbReference type="ARBA" id="ARBA00022824"/>
    </source>
</evidence>
<protein>
    <recommendedName>
        <fullName evidence="11">Mannosyltransferase</fullName>
        <ecNumber evidence="11">2.4.1.-</ecNumber>
    </recommendedName>
</protein>
<evidence type="ECO:0000256" key="2">
    <source>
        <dbReference type="ARBA" id="ARBA00004687"/>
    </source>
</evidence>
<dbReference type="OrthoDB" id="10066429at2759"/>
<evidence type="ECO:0000256" key="9">
    <source>
        <dbReference type="ARBA" id="ARBA00023136"/>
    </source>
</evidence>
<keyword evidence="5" id="KW-0808">Transferase</keyword>